<accession>A0A8E2FBZ9</accession>
<reference evidence="4 5" key="1">
    <citation type="journal article" date="2016" name="Nat. Commun.">
        <title>Ectomycorrhizal ecology is imprinted in the genome of the dominant symbiotic fungus Cenococcum geophilum.</title>
        <authorList>
            <consortium name="DOE Joint Genome Institute"/>
            <person name="Peter M."/>
            <person name="Kohler A."/>
            <person name="Ohm R.A."/>
            <person name="Kuo A."/>
            <person name="Krutzmann J."/>
            <person name="Morin E."/>
            <person name="Arend M."/>
            <person name="Barry K.W."/>
            <person name="Binder M."/>
            <person name="Choi C."/>
            <person name="Clum A."/>
            <person name="Copeland A."/>
            <person name="Grisel N."/>
            <person name="Haridas S."/>
            <person name="Kipfer T."/>
            <person name="LaButti K."/>
            <person name="Lindquist E."/>
            <person name="Lipzen A."/>
            <person name="Maire R."/>
            <person name="Meier B."/>
            <person name="Mihaltcheva S."/>
            <person name="Molinier V."/>
            <person name="Murat C."/>
            <person name="Poggeler S."/>
            <person name="Quandt C.A."/>
            <person name="Sperisen C."/>
            <person name="Tritt A."/>
            <person name="Tisserant E."/>
            <person name="Crous P.W."/>
            <person name="Henrissat B."/>
            <person name="Nehls U."/>
            <person name="Egli S."/>
            <person name="Spatafora J.W."/>
            <person name="Grigoriev I.V."/>
            <person name="Martin F.M."/>
        </authorList>
    </citation>
    <scope>NUCLEOTIDE SEQUENCE [LARGE SCALE GENOMIC DNA]</scope>
    <source>
        <strain evidence="4 5">CBS 207.34</strain>
    </source>
</reference>
<evidence type="ECO:0000256" key="1">
    <source>
        <dbReference type="ARBA" id="ARBA00006623"/>
    </source>
</evidence>
<name>A0A8E2FBZ9_9PEZI</name>
<evidence type="ECO:0000313" key="4">
    <source>
        <dbReference type="EMBL" id="OCL13841.1"/>
    </source>
</evidence>
<keyword evidence="5" id="KW-1185">Reference proteome</keyword>
<sequence length="217" mass="22919">MFGVIVSGRPVLTDVQTISQTQFAFTLPATPSFSHLVVFLLPGTELPPDTAAAVYVQLPGSPEFKLLGAIANEKPSAIFKVNNKAIGIYSIINDDDAMADESAAAPLSNGAAGNVMLGISVEPAALVAENLAQMKAQAAQPSSGLELVKRPLGSSPVPPKVLAQRIIKNAFNFLASFAGNGPGGSEVVPLKSFQDWWAKFEKRIERDPGFLERGDDD</sequence>
<protein>
    <submittedName>
        <fullName evidence="4">DUF775-domain-containing protein</fullName>
    </submittedName>
</protein>
<feature type="domain" description="Hikeshi-like C-terminal" evidence="3">
    <location>
        <begin position="159"/>
        <end position="213"/>
    </location>
</feature>
<proteinExistence type="inferred from homology"/>
<dbReference type="OrthoDB" id="10248398at2759"/>
<comment type="similarity">
    <text evidence="1">Belongs to the OPI10 family.</text>
</comment>
<dbReference type="AlphaFoldDB" id="A0A8E2FBZ9"/>
<organism evidence="4 5">
    <name type="scientific">Glonium stellatum</name>
    <dbReference type="NCBI Taxonomy" id="574774"/>
    <lineage>
        <taxon>Eukaryota</taxon>
        <taxon>Fungi</taxon>
        <taxon>Dikarya</taxon>
        <taxon>Ascomycota</taxon>
        <taxon>Pezizomycotina</taxon>
        <taxon>Dothideomycetes</taxon>
        <taxon>Pleosporomycetidae</taxon>
        <taxon>Gloniales</taxon>
        <taxon>Gloniaceae</taxon>
        <taxon>Glonium</taxon>
    </lineage>
</organism>
<dbReference type="Pfam" id="PF21057">
    <property type="entry name" value="Hikeshi-like_C"/>
    <property type="match status" value="1"/>
</dbReference>
<dbReference type="PANTHER" id="PTHR12925:SF0">
    <property type="entry name" value="PROTEIN HIKESHI"/>
    <property type="match status" value="1"/>
</dbReference>
<gene>
    <name evidence="4" type="ORF">AOQ84DRAFT_81870</name>
</gene>
<dbReference type="InterPro" id="IPR048364">
    <property type="entry name" value="Hikeshi-like_C"/>
</dbReference>
<feature type="domain" description="Hikeshi-like N-terminal" evidence="2">
    <location>
        <begin position="5"/>
        <end position="137"/>
    </location>
</feature>
<dbReference type="Proteomes" id="UP000250140">
    <property type="component" value="Unassembled WGS sequence"/>
</dbReference>
<dbReference type="GO" id="GO:0061608">
    <property type="term" value="F:nuclear import signal receptor activity"/>
    <property type="evidence" value="ECO:0007669"/>
    <property type="project" value="TreeGrafter"/>
</dbReference>
<dbReference type="EMBL" id="KV748663">
    <property type="protein sequence ID" value="OCL13841.1"/>
    <property type="molecule type" value="Genomic_DNA"/>
</dbReference>
<evidence type="ECO:0000259" key="3">
    <source>
        <dbReference type="Pfam" id="PF21057"/>
    </source>
</evidence>
<dbReference type="PANTHER" id="PTHR12925">
    <property type="entry name" value="HIKESHI FAMILY MEMBER"/>
    <property type="match status" value="1"/>
</dbReference>
<evidence type="ECO:0000259" key="2">
    <source>
        <dbReference type="Pfam" id="PF05603"/>
    </source>
</evidence>
<dbReference type="InterPro" id="IPR031318">
    <property type="entry name" value="OPI10"/>
</dbReference>
<dbReference type="GO" id="GO:0005634">
    <property type="term" value="C:nucleus"/>
    <property type="evidence" value="ECO:0007669"/>
    <property type="project" value="TreeGrafter"/>
</dbReference>
<dbReference type="GO" id="GO:0005829">
    <property type="term" value="C:cytosol"/>
    <property type="evidence" value="ECO:0007669"/>
    <property type="project" value="TreeGrafter"/>
</dbReference>
<dbReference type="InterPro" id="IPR008493">
    <property type="entry name" value="Hikeshi-like_N"/>
</dbReference>
<evidence type="ECO:0000313" key="5">
    <source>
        <dbReference type="Proteomes" id="UP000250140"/>
    </source>
</evidence>
<dbReference type="GO" id="GO:0006606">
    <property type="term" value="P:protein import into nucleus"/>
    <property type="evidence" value="ECO:0007669"/>
    <property type="project" value="TreeGrafter"/>
</dbReference>
<dbReference type="Pfam" id="PF05603">
    <property type="entry name" value="Hikeshi-like_N"/>
    <property type="match status" value="1"/>
</dbReference>